<name>A0A5D4TFV8_9BACI</name>
<dbReference type="EMBL" id="VTET01000003">
    <property type="protein sequence ID" value="TYS73004.1"/>
    <property type="molecule type" value="Genomic_DNA"/>
</dbReference>
<accession>A0A5D4TFV8</accession>
<protein>
    <submittedName>
        <fullName evidence="1">Uncharacterized protein</fullName>
    </submittedName>
</protein>
<comment type="caution">
    <text evidence="1">The sequence shown here is derived from an EMBL/GenBank/DDBJ whole genome shotgun (WGS) entry which is preliminary data.</text>
</comment>
<gene>
    <name evidence="1" type="ORF">FZC75_08035</name>
</gene>
<proteinExistence type="predicted"/>
<dbReference type="RefSeq" id="WP_148978944.1">
    <property type="nucleotide sequence ID" value="NZ_JBNILM010000002.1"/>
</dbReference>
<dbReference type="Proteomes" id="UP000324517">
    <property type="component" value="Unassembled WGS sequence"/>
</dbReference>
<organism evidence="1 2">
    <name type="scientific">Sutcliffiella horikoshii</name>
    <dbReference type="NCBI Taxonomy" id="79883"/>
    <lineage>
        <taxon>Bacteria</taxon>
        <taxon>Bacillati</taxon>
        <taxon>Bacillota</taxon>
        <taxon>Bacilli</taxon>
        <taxon>Bacillales</taxon>
        <taxon>Bacillaceae</taxon>
        <taxon>Sutcliffiella</taxon>
    </lineage>
</organism>
<evidence type="ECO:0000313" key="2">
    <source>
        <dbReference type="Proteomes" id="UP000324517"/>
    </source>
</evidence>
<reference evidence="1 2" key="1">
    <citation type="submission" date="2019-08" db="EMBL/GenBank/DDBJ databases">
        <title>Bacillus genomes from the desert of Cuatro Cienegas, Coahuila.</title>
        <authorList>
            <person name="Olmedo-Alvarez G."/>
        </authorList>
    </citation>
    <scope>NUCLEOTIDE SEQUENCE [LARGE SCALE GENOMIC DNA]</scope>
    <source>
        <strain evidence="1 2">CH98b_3T</strain>
    </source>
</reference>
<evidence type="ECO:0000313" key="1">
    <source>
        <dbReference type="EMBL" id="TYS73004.1"/>
    </source>
</evidence>
<dbReference type="AlphaFoldDB" id="A0A5D4TFV8"/>
<sequence>MKKEIMFTGLILCKLKSILNELIVERLVKEVEVRLGNVEVNPGNVEALTFKVEGQDKKVEQFKNDQTLQLKIVSETEENAKPDIMWSK</sequence>